<keyword evidence="3" id="KW-1185">Reference proteome</keyword>
<dbReference type="AlphaFoldDB" id="A0A239M616"/>
<keyword evidence="1" id="KW-0812">Transmembrane</keyword>
<feature type="transmembrane region" description="Helical" evidence="1">
    <location>
        <begin position="70"/>
        <end position="90"/>
    </location>
</feature>
<dbReference type="Proteomes" id="UP000198327">
    <property type="component" value="Unassembled WGS sequence"/>
</dbReference>
<evidence type="ECO:0000256" key="1">
    <source>
        <dbReference type="SAM" id="Phobius"/>
    </source>
</evidence>
<keyword evidence="1" id="KW-1133">Transmembrane helix</keyword>
<name>A0A239M616_9NOCA</name>
<keyword evidence="1" id="KW-0472">Membrane</keyword>
<reference evidence="3" key="1">
    <citation type="submission" date="2017-06" db="EMBL/GenBank/DDBJ databases">
        <authorList>
            <person name="Varghese N."/>
            <person name="Submissions S."/>
        </authorList>
    </citation>
    <scope>NUCLEOTIDE SEQUENCE [LARGE SCALE GENOMIC DNA]</scope>
    <source>
        <strain evidence="3">JCM 23211</strain>
    </source>
</reference>
<organism evidence="2 3">
    <name type="scientific">Rhodococcoides kyotonense</name>
    <dbReference type="NCBI Taxonomy" id="398843"/>
    <lineage>
        <taxon>Bacteria</taxon>
        <taxon>Bacillati</taxon>
        <taxon>Actinomycetota</taxon>
        <taxon>Actinomycetes</taxon>
        <taxon>Mycobacteriales</taxon>
        <taxon>Nocardiaceae</taxon>
        <taxon>Rhodococcoides</taxon>
    </lineage>
</organism>
<dbReference type="EMBL" id="FZOW01000016">
    <property type="protein sequence ID" value="SNT37563.1"/>
    <property type="molecule type" value="Genomic_DNA"/>
</dbReference>
<sequence>MVALLVALGGVLGLGAAAAWEHWPPQEGTSIAALVPTDAVGGIDTSSCTPLTTSSLSDYAHSDPEIEHPWLVFPAGGALVAGALGLSLSLRDLRLTWRD</sequence>
<gene>
    <name evidence="2" type="ORF">SAMN05421642_1162</name>
</gene>
<evidence type="ECO:0000313" key="2">
    <source>
        <dbReference type="EMBL" id="SNT37563.1"/>
    </source>
</evidence>
<evidence type="ECO:0000313" key="3">
    <source>
        <dbReference type="Proteomes" id="UP000198327"/>
    </source>
</evidence>
<accession>A0A239M616</accession>
<protein>
    <submittedName>
        <fullName evidence="2">Uncharacterized protein</fullName>
    </submittedName>
</protein>
<proteinExistence type="predicted"/>